<dbReference type="PANTHER" id="PTHR30572">
    <property type="entry name" value="MEMBRANE COMPONENT OF TRANSPORTER-RELATED"/>
    <property type="match status" value="1"/>
</dbReference>
<evidence type="ECO:0000256" key="2">
    <source>
        <dbReference type="ARBA" id="ARBA00022475"/>
    </source>
</evidence>
<protein>
    <submittedName>
        <fullName evidence="9">Uncharacterized protein</fullName>
    </submittedName>
</protein>
<dbReference type="Pfam" id="PF12704">
    <property type="entry name" value="MacB_PCD"/>
    <property type="match status" value="1"/>
</dbReference>
<evidence type="ECO:0000313" key="9">
    <source>
        <dbReference type="EMBL" id="GAG56003.1"/>
    </source>
</evidence>
<dbReference type="InterPro" id="IPR050250">
    <property type="entry name" value="Macrolide_Exporter_MacB"/>
</dbReference>
<feature type="transmembrane region" description="Helical" evidence="6">
    <location>
        <begin position="163"/>
        <end position="185"/>
    </location>
</feature>
<evidence type="ECO:0000256" key="1">
    <source>
        <dbReference type="ARBA" id="ARBA00004651"/>
    </source>
</evidence>
<dbReference type="AlphaFoldDB" id="X0Z6M3"/>
<evidence type="ECO:0000256" key="3">
    <source>
        <dbReference type="ARBA" id="ARBA00022692"/>
    </source>
</evidence>
<accession>X0Z6M3</accession>
<evidence type="ECO:0000259" key="7">
    <source>
        <dbReference type="Pfam" id="PF02687"/>
    </source>
</evidence>
<feature type="transmembrane region" description="Helical" evidence="6">
    <location>
        <begin position="246"/>
        <end position="269"/>
    </location>
</feature>
<keyword evidence="4 6" id="KW-1133">Transmembrane helix</keyword>
<feature type="transmembrane region" description="Helical" evidence="6">
    <location>
        <begin position="118"/>
        <end position="139"/>
    </location>
</feature>
<sequence>EQNVALIADKFAERNKLDVGSNIIIKEEKLKIIGIYEVMGEFSPETIFIPFKTAQRLFNIEGKVHFLDVTVDSIDNVQKTIDYINNTLSDGRIKAIKGMEEVDPTILLLNNIKRISKISMISSSIVAILIILSIMFINVRERAREIGILKAIGASNFNISTQFLIESISLCIIALILSIAITLAINQPLVDFIGEREKTEIIEKRQDMLTDEEIAELPEELKDMFGYTDLEKLKSMNLKITFFPQILIYAILLTFLLGIVGSIIPAYYISKLRPAEVLRFE</sequence>
<keyword evidence="3 6" id="KW-0812">Transmembrane</keyword>
<evidence type="ECO:0000259" key="8">
    <source>
        <dbReference type="Pfam" id="PF12704"/>
    </source>
</evidence>
<dbReference type="InterPro" id="IPR025857">
    <property type="entry name" value="MacB_PCD"/>
</dbReference>
<dbReference type="Pfam" id="PF02687">
    <property type="entry name" value="FtsX"/>
    <property type="match status" value="1"/>
</dbReference>
<comment type="subcellular location">
    <subcellularLocation>
        <location evidence="1">Cell membrane</location>
        <topology evidence="1">Multi-pass membrane protein</topology>
    </subcellularLocation>
</comment>
<keyword evidence="2" id="KW-1003">Cell membrane</keyword>
<dbReference type="GO" id="GO:0005886">
    <property type="term" value="C:plasma membrane"/>
    <property type="evidence" value="ECO:0007669"/>
    <property type="project" value="UniProtKB-SubCell"/>
</dbReference>
<evidence type="ECO:0000256" key="6">
    <source>
        <dbReference type="SAM" id="Phobius"/>
    </source>
</evidence>
<evidence type="ECO:0000256" key="5">
    <source>
        <dbReference type="ARBA" id="ARBA00023136"/>
    </source>
</evidence>
<dbReference type="GO" id="GO:0022857">
    <property type="term" value="F:transmembrane transporter activity"/>
    <property type="evidence" value="ECO:0007669"/>
    <property type="project" value="TreeGrafter"/>
</dbReference>
<feature type="domain" description="MacB-like periplasmic core" evidence="8">
    <location>
        <begin position="2"/>
        <end position="85"/>
    </location>
</feature>
<feature type="non-terminal residue" evidence="9">
    <location>
        <position position="1"/>
    </location>
</feature>
<name>X0Z6M3_9ZZZZ</name>
<dbReference type="EMBL" id="BART01004710">
    <property type="protein sequence ID" value="GAG56003.1"/>
    <property type="molecule type" value="Genomic_DNA"/>
</dbReference>
<keyword evidence="5 6" id="KW-0472">Membrane</keyword>
<comment type="caution">
    <text evidence="9">The sequence shown here is derived from an EMBL/GenBank/DDBJ whole genome shotgun (WGS) entry which is preliminary data.</text>
</comment>
<proteinExistence type="predicted"/>
<gene>
    <name evidence="9" type="ORF">S01H4_11569</name>
</gene>
<reference evidence="9" key="1">
    <citation type="journal article" date="2014" name="Front. Microbiol.">
        <title>High frequency of phylogenetically diverse reductive dehalogenase-homologous genes in deep subseafloor sedimentary metagenomes.</title>
        <authorList>
            <person name="Kawai M."/>
            <person name="Futagami T."/>
            <person name="Toyoda A."/>
            <person name="Takaki Y."/>
            <person name="Nishi S."/>
            <person name="Hori S."/>
            <person name="Arai W."/>
            <person name="Tsubouchi T."/>
            <person name="Morono Y."/>
            <person name="Uchiyama I."/>
            <person name="Ito T."/>
            <person name="Fujiyama A."/>
            <person name="Inagaki F."/>
            <person name="Takami H."/>
        </authorList>
    </citation>
    <scope>NUCLEOTIDE SEQUENCE</scope>
    <source>
        <strain evidence="9">Expedition CK06-06</strain>
    </source>
</reference>
<organism evidence="9">
    <name type="scientific">marine sediment metagenome</name>
    <dbReference type="NCBI Taxonomy" id="412755"/>
    <lineage>
        <taxon>unclassified sequences</taxon>
        <taxon>metagenomes</taxon>
        <taxon>ecological metagenomes</taxon>
    </lineage>
</organism>
<feature type="domain" description="ABC3 transporter permease C-terminal" evidence="7">
    <location>
        <begin position="120"/>
        <end position="273"/>
    </location>
</feature>
<dbReference type="InterPro" id="IPR003838">
    <property type="entry name" value="ABC3_permease_C"/>
</dbReference>
<dbReference type="PANTHER" id="PTHR30572:SF9">
    <property type="entry name" value="ABC TRANSPORTER PERMEASE PROTEIN"/>
    <property type="match status" value="1"/>
</dbReference>
<evidence type="ECO:0000256" key="4">
    <source>
        <dbReference type="ARBA" id="ARBA00022989"/>
    </source>
</evidence>